<dbReference type="InterPro" id="IPR000276">
    <property type="entry name" value="GPCR_Rhodpsn"/>
</dbReference>
<dbReference type="GO" id="GO:0007187">
    <property type="term" value="P:G protein-coupled receptor signaling pathway, coupled to cyclic nucleotide second messenger"/>
    <property type="evidence" value="ECO:0000318"/>
    <property type="project" value="GO_Central"/>
</dbReference>
<keyword evidence="8 9" id="KW-0807">Transducer</keyword>
<evidence type="ECO:0000256" key="6">
    <source>
        <dbReference type="ARBA" id="ARBA00023136"/>
    </source>
</evidence>
<evidence type="ECO:0000256" key="3">
    <source>
        <dbReference type="ARBA" id="ARBA00022692"/>
    </source>
</evidence>
<dbReference type="InParanoid" id="A7RIA1"/>
<evidence type="ECO:0000256" key="7">
    <source>
        <dbReference type="ARBA" id="ARBA00023170"/>
    </source>
</evidence>
<feature type="transmembrane region" description="Helical" evidence="10">
    <location>
        <begin position="156"/>
        <end position="180"/>
    </location>
</feature>
<evidence type="ECO:0000256" key="5">
    <source>
        <dbReference type="ARBA" id="ARBA00023040"/>
    </source>
</evidence>
<evidence type="ECO:0000256" key="8">
    <source>
        <dbReference type="ARBA" id="ARBA00023224"/>
    </source>
</evidence>
<dbReference type="GO" id="GO:0007268">
    <property type="term" value="P:chemical synaptic transmission"/>
    <property type="evidence" value="ECO:0000318"/>
    <property type="project" value="GO_Central"/>
</dbReference>
<evidence type="ECO:0000313" key="12">
    <source>
        <dbReference type="EMBL" id="EDO48779.1"/>
    </source>
</evidence>
<dbReference type="PROSITE" id="PS50262">
    <property type="entry name" value="G_PROTEIN_RECEP_F1_2"/>
    <property type="match status" value="1"/>
</dbReference>
<dbReference type="SMART" id="SM01381">
    <property type="entry name" value="7TM_GPCR_Srsx"/>
    <property type="match status" value="1"/>
</dbReference>
<feature type="transmembrane region" description="Helical" evidence="10">
    <location>
        <begin position="72"/>
        <end position="93"/>
    </location>
</feature>
<reference evidence="12 13" key="1">
    <citation type="journal article" date="2007" name="Science">
        <title>Sea anemone genome reveals ancestral eumetazoan gene repertoire and genomic organization.</title>
        <authorList>
            <person name="Putnam N.H."/>
            <person name="Srivastava M."/>
            <person name="Hellsten U."/>
            <person name="Dirks B."/>
            <person name="Chapman J."/>
            <person name="Salamov A."/>
            <person name="Terry A."/>
            <person name="Shapiro H."/>
            <person name="Lindquist E."/>
            <person name="Kapitonov V.V."/>
            <person name="Jurka J."/>
            <person name="Genikhovich G."/>
            <person name="Grigoriev I.V."/>
            <person name="Lucas S.M."/>
            <person name="Steele R.E."/>
            <person name="Finnerty J.R."/>
            <person name="Technau U."/>
            <person name="Martindale M.Q."/>
            <person name="Rokhsar D.S."/>
        </authorList>
    </citation>
    <scope>NUCLEOTIDE SEQUENCE [LARGE SCALE GENOMIC DNA]</scope>
    <source>
        <strain evidence="13">CH2 X CH6</strain>
    </source>
</reference>
<dbReference type="PRINTS" id="PR00237">
    <property type="entry name" value="GPCRRHODOPSN"/>
</dbReference>
<evidence type="ECO:0000259" key="11">
    <source>
        <dbReference type="PROSITE" id="PS50262"/>
    </source>
</evidence>
<dbReference type="OMA" id="SCKCHES"/>
<dbReference type="PhylomeDB" id="A7RIA1"/>
<dbReference type="PANTHER" id="PTHR24247:SF202">
    <property type="entry name" value="5-HYDROXYTRYPTAMINE RECEPTOR 1"/>
    <property type="match status" value="1"/>
</dbReference>
<dbReference type="HOGENOM" id="CLU_009579_11_0_1"/>
<evidence type="ECO:0000256" key="9">
    <source>
        <dbReference type="RuleBase" id="RU000688"/>
    </source>
</evidence>
<feature type="domain" description="G-protein coupled receptors family 1 profile" evidence="11">
    <location>
        <begin position="13"/>
        <end position="281"/>
    </location>
</feature>
<sequence length="290" mass="32689">VVLSIICAVAFFGNAAVLVTVACYRCLHSATYILLVSLATADLLVSVFSMPWRIHQTVRNNHWCLGMELCAFWIWIDSFACCASITNLAAVGVERFVAIKSPLRYHSLMNNGNGFRIVCFVWLYSIIWASLGNLNWSNPGNAVFKTTRICGKNDPIYYTVVAIFAFYMPLLIVILTYSYLTHIARVHARALQNLVSPEPGRPRSSTLTRDRIATFKREIKATKMMAGVVGAFFICWFPFFVLVLKSLWSPSVIHPVIAEFNSVLFVTILPNLNSALNPFIYIAFTRELRQ</sequence>
<feature type="transmembrane region" description="Helical" evidence="10">
    <location>
        <begin position="263"/>
        <end position="284"/>
    </location>
</feature>
<evidence type="ECO:0000256" key="10">
    <source>
        <dbReference type="SAM" id="Phobius"/>
    </source>
</evidence>
<dbReference type="GO" id="GO:0045202">
    <property type="term" value="C:synapse"/>
    <property type="evidence" value="ECO:0007669"/>
    <property type="project" value="GOC"/>
</dbReference>
<comment type="subcellular location">
    <subcellularLocation>
        <location evidence="1">Cell membrane</location>
        <topology evidence="1">Multi-pass membrane protein</topology>
    </subcellularLocation>
</comment>
<keyword evidence="7 9" id="KW-0675">Receptor</keyword>
<dbReference type="GO" id="GO:0004993">
    <property type="term" value="F:G protein-coupled serotonin receptor activity"/>
    <property type="evidence" value="ECO:0000318"/>
    <property type="project" value="GO_Central"/>
</dbReference>
<dbReference type="GO" id="GO:0030594">
    <property type="term" value="F:neurotransmitter receptor activity"/>
    <property type="evidence" value="ECO:0000318"/>
    <property type="project" value="GO_Central"/>
</dbReference>
<keyword evidence="3 9" id="KW-0812">Transmembrane</keyword>
<protein>
    <recommendedName>
        <fullName evidence="11">G-protein coupled receptors family 1 profile domain-containing protein</fullName>
    </recommendedName>
</protein>
<evidence type="ECO:0000256" key="2">
    <source>
        <dbReference type="ARBA" id="ARBA00022475"/>
    </source>
</evidence>
<evidence type="ECO:0000256" key="4">
    <source>
        <dbReference type="ARBA" id="ARBA00022989"/>
    </source>
</evidence>
<dbReference type="STRING" id="45351.A7RIA1"/>
<dbReference type="GO" id="GO:0030425">
    <property type="term" value="C:dendrite"/>
    <property type="evidence" value="ECO:0000318"/>
    <property type="project" value="GO_Central"/>
</dbReference>
<dbReference type="EMBL" id="DS469512">
    <property type="protein sequence ID" value="EDO48779.1"/>
    <property type="molecule type" value="Genomic_DNA"/>
</dbReference>
<dbReference type="CDD" id="cd14967">
    <property type="entry name" value="7tmA_amine_R-like"/>
    <property type="match status" value="1"/>
</dbReference>
<organism evidence="12 13">
    <name type="scientific">Nematostella vectensis</name>
    <name type="common">Starlet sea anemone</name>
    <dbReference type="NCBI Taxonomy" id="45351"/>
    <lineage>
        <taxon>Eukaryota</taxon>
        <taxon>Metazoa</taxon>
        <taxon>Cnidaria</taxon>
        <taxon>Anthozoa</taxon>
        <taxon>Hexacorallia</taxon>
        <taxon>Actiniaria</taxon>
        <taxon>Edwardsiidae</taxon>
        <taxon>Nematostella</taxon>
    </lineage>
</organism>
<feature type="non-terminal residue" evidence="12">
    <location>
        <position position="290"/>
    </location>
</feature>
<dbReference type="Proteomes" id="UP000001593">
    <property type="component" value="Unassembled WGS sequence"/>
</dbReference>
<accession>A7RIA1</accession>
<feature type="transmembrane region" description="Helical" evidence="10">
    <location>
        <begin position="31"/>
        <end position="52"/>
    </location>
</feature>
<keyword evidence="2" id="KW-1003">Cell membrane</keyword>
<dbReference type="GO" id="GO:0005886">
    <property type="term" value="C:plasma membrane"/>
    <property type="evidence" value="ECO:0000318"/>
    <property type="project" value="GO_Central"/>
</dbReference>
<dbReference type="PANTHER" id="PTHR24247">
    <property type="entry name" value="5-HYDROXYTRYPTAMINE RECEPTOR"/>
    <property type="match status" value="1"/>
</dbReference>
<gene>
    <name evidence="12" type="ORF">NEMVEDRAFT_v1g82546</name>
</gene>
<dbReference type="Pfam" id="PF00001">
    <property type="entry name" value="7tm_1"/>
    <property type="match status" value="1"/>
</dbReference>
<dbReference type="InterPro" id="IPR017452">
    <property type="entry name" value="GPCR_Rhodpsn_7TM"/>
</dbReference>
<dbReference type="Gene3D" id="1.20.1070.10">
    <property type="entry name" value="Rhodopsin 7-helix transmembrane proteins"/>
    <property type="match status" value="1"/>
</dbReference>
<feature type="non-terminal residue" evidence="12">
    <location>
        <position position="1"/>
    </location>
</feature>
<dbReference type="eggNOG" id="KOG3656">
    <property type="taxonomic scope" value="Eukaryota"/>
</dbReference>
<keyword evidence="5 9" id="KW-0297">G-protein coupled receptor</keyword>
<evidence type="ECO:0000313" key="13">
    <source>
        <dbReference type="Proteomes" id="UP000001593"/>
    </source>
</evidence>
<keyword evidence="4 10" id="KW-1133">Transmembrane helix</keyword>
<keyword evidence="6 10" id="KW-0472">Membrane</keyword>
<keyword evidence="13" id="KW-1185">Reference proteome</keyword>
<dbReference type="FunFam" id="1.20.1070.10:FF:000496">
    <property type="entry name" value="Predicted protein"/>
    <property type="match status" value="1"/>
</dbReference>
<comment type="similarity">
    <text evidence="9">Belongs to the G-protein coupled receptor 1 family.</text>
</comment>
<feature type="transmembrane region" description="Helical" evidence="10">
    <location>
        <begin position="6"/>
        <end position="24"/>
    </location>
</feature>
<dbReference type="SUPFAM" id="SSF81321">
    <property type="entry name" value="Family A G protein-coupled receptor-like"/>
    <property type="match status" value="1"/>
</dbReference>
<name>A7RIA1_NEMVE</name>
<dbReference type="AlphaFoldDB" id="A7RIA1"/>
<proteinExistence type="inferred from homology"/>
<feature type="transmembrane region" description="Helical" evidence="10">
    <location>
        <begin position="224"/>
        <end position="243"/>
    </location>
</feature>
<dbReference type="PROSITE" id="PS00237">
    <property type="entry name" value="G_PROTEIN_RECEP_F1_1"/>
    <property type="match status" value="1"/>
</dbReference>
<evidence type="ECO:0000256" key="1">
    <source>
        <dbReference type="ARBA" id="ARBA00004651"/>
    </source>
</evidence>
<feature type="transmembrane region" description="Helical" evidence="10">
    <location>
        <begin position="114"/>
        <end position="136"/>
    </location>
</feature>